<dbReference type="Proteomes" id="UP001549773">
    <property type="component" value="Unassembled WGS sequence"/>
</dbReference>
<gene>
    <name evidence="2" type="ORF">ABXZ32_09405</name>
</gene>
<keyword evidence="1" id="KW-0812">Transmembrane</keyword>
<keyword evidence="1" id="KW-0472">Membrane</keyword>
<evidence type="ECO:0000313" key="2">
    <source>
        <dbReference type="EMBL" id="MET7029612.1"/>
    </source>
</evidence>
<accession>A0ABV2TXK2</accession>
<feature type="transmembrane region" description="Helical" evidence="1">
    <location>
        <begin position="6"/>
        <end position="25"/>
    </location>
</feature>
<keyword evidence="1" id="KW-1133">Transmembrane helix</keyword>
<dbReference type="EMBL" id="JBEWYP010000004">
    <property type="protein sequence ID" value="MET7029612.1"/>
    <property type="molecule type" value="Genomic_DNA"/>
</dbReference>
<dbReference type="RefSeq" id="WP_354618422.1">
    <property type="nucleotide sequence ID" value="NZ_JBEWYP010000004.1"/>
</dbReference>
<dbReference type="InterPro" id="IPR008620">
    <property type="entry name" value="FixH"/>
</dbReference>
<organism evidence="2 3">
    <name type="scientific">Sediminicola luteus</name>
    <dbReference type="NCBI Taxonomy" id="319238"/>
    <lineage>
        <taxon>Bacteria</taxon>
        <taxon>Pseudomonadati</taxon>
        <taxon>Bacteroidota</taxon>
        <taxon>Flavobacteriia</taxon>
        <taxon>Flavobacteriales</taxon>
        <taxon>Flavobacteriaceae</taxon>
        <taxon>Sediminicola</taxon>
    </lineage>
</organism>
<evidence type="ECO:0000313" key="3">
    <source>
        <dbReference type="Proteomes" id="UP001549773"/>
    </source>
</evidence>
<sequence length="151" mass="17590">MKINWGTAVVLAFIAFISFILFFVVRMTMDSNSNHDLVTEGYYKEELGFQKKMDAEHNANNLSTKISIEKTNLGWEVRFPEAMEPQKLKGTVSLYRPSNKHLDFDLPIKISNSNLLIPDKRLLDGRWDITISLEYENKNYLHKESLTYIKN</sequence>
<reference evidence="2 3" key="1">
    <citation type="submission" date="2024-07" db="EMBL/GenBank/DDBJ databases">
        <title>The genome sequence of type strain Sediminicola luteus GDMCC 1.2596T.</title>
        <authorList>
            <person name="Liu Y."/>
        </authorList>
    </citation>
    <scope>NUCLEOTIDE SEQUENCE [LARGE SCALE GENOMIC DNA]</scope>
    <source>
        <strain evidence="2 3">GDMCC 1.2596</strain>
    </source>
</reference>
<name>A0ABV2TXK2_9FLAO</name>
<proteinExistence type="predicted"/>
<dbReference type="Pfam" id="PF05751">
    <property type="entry name" value="FixH"/>
    <property type="match status" value="1"/>
</dbReference>
<comment type="caution">
    <text evidence="2">The sequence shown here is derived from an EMBL/GenBank/DDBJ whole genome shotgun (WGS) entry which is preliminary data.</text>
</comment>
<protein>
    <submittedName>
        <fullName evidence="2">FixH family protein</fullName>
    </submittedName>
</protein>
<evidence type="ECO:0000256" key="1">
    <source>
        <dbReference type="SAM" id="Phobius"/>
    </source>
</evidence>
<keyword evidence="3" id="KW-1185">Reference proteome</keyword>